<feature type="binding site" evidence="13">
    <location>
        <position position="92"/>
    </location>
    <ligand>
        <name>UDP-N-acetyl-alpha-D-glucosamine</name>
        <dbReference type="ChEBI" id="CHEBI:57705"/>
    </ligand>
</feature>
<feature type="modified residue" description="2-(S-cysteinyl)pyruvic acid O-phosphothioketal" evidence="13">
    <location>
        <position position="116"/>
    </location>
</feature>
<evidence type="ECO:0000256" key="5">
    <source>
        <dbReference type="ARBA" id="ARBA00022679"/>
    </source>
</evidence>
<feature type="active site" description="Proton donor" evidence="13">
    <location>
        <position position="116"/>
    </location>
</feature>
<dbReference type="SUPFAM" id="SSF55205">
    <property type="entry name" value="EPT/RTPC-like"/>
    <property type="match status" value="1"/>
</dbReference>
<evidence type="ECO:0000259" key="14">
    <source>
        <dbReference type="Pfam" id="PF00275"/>
    </source>
</evidence>
<name>A0AAQ2T283_MORBO</name>
<dbReference type="GO" id="GO:0071555">
    <property type="term" value="P:cell wall organization"/>
    <property type="evidence" value="ECO:0007669"/>
    <property type="project" value="UniProtKB-KW"/>
</dbReference>
<keyword evidence="9 13" id="KW-0961">Cell wall biogenesis/degradation</keyword>
<dbReference type="EMBL" id="CP087830">
    <property type="protein sequence ID" value="UZA03633.1"/>
    <property type="molecule type" value="Genomic_DNA"/>
</dbReference>
<dbReference type="NCBIfam" id="TIGR01072">
    <property type="entry name" value="murA"/>
    <property type="match status" value="1"/>
</dbReference>
<evidence type="ECO:0000313" key="15">
    <source>
        <dbReference type="EMBL" id="UZA03633.1"/>
    </source>
</evidence>
<feature type="binding site" evidence="13">
    <location>
        <begin position="121"/>
        <end position="125"/>
    </location>
    <ligand>
        <name>UDP-N-acetyl-alpha-D-glucosamine</name>
        <dbReference type="ChEBI" id="CHEBI:57705"/>
    </ligand>
</feature>
<keyword evidence="4 13" id="KW-0132">Cell division</keyword>
<dbReference type="PANTHER" id="PTHR43783">
    <property type="entry name" value="UDP-N-ACETYLGLUCOSAMINE 1-CARBOXYVINYLTRANSFERASE"/>
    <property type="match status" value="1"/>
</dbReference>
<dbReference type="GO" id="GO:0008360">
    <property type="term" value="P:regulation of cell shape"/>
    <property type="evidence" value="ECO:0007669"/>
    <property type="project" value="UniProtKB-KW"/>
</dbReference>
<dbReference type="EC" id="2.5.1.7" evidence="13"/>
<dbReference type="Gene3D" id="3.65.10.10">
    <property type="entry name" value="Enolpyruvate transferase domain"/>
    <property type="match status" value="2"/>
</dbReference>
<dbReference type="AlphaFoldDB" id="A0AAQ2T283"/>
<comment type="subcellular location">
    <subcellularLocation>
        <location evidence="1 13">Cytoplasm</location>
    </subcellularLocation>
</comment>
<dbReference type="KEGG" id="mboi:DQF64_12075"/>
<comment type="caution">
    <text evidence="13">Lacks conserved residue(s) required for the propagation of feature annotation.</text>
</comment>
<feature type="binding site" evidence="13">
    <location>
        <position position="329"/>
    </location>
    <ligand>
        <name>UDP-N-acetyl-alpha-D-glucosamine</name>
        <dbReference type="ChEBI" id="CHEBI:57705"/>
    </ligand>
</feature>
<dbReference type="EMBL" id="CP087781">
    <property type="protein sequence ID" value="UZA51232.1"/>
    <property type="molecule type" value="Genomic_DNA"/>
</dbReference>
<dbReference type="InterPro" id="IPR036968">
    <property type="entry name" value="Enolpyruvate_Tfrase_sf"/>
</dbReference>
<keyword evidence="18" id="KW-1185">Reference proteome</keyword>
<dbReference type="FunFam" id="3.65.10.10:FF:000001">
    <property type="entry name" value="UDP-N-acetylglucosamine 1-carboxyvinyltransferase"/>
    <property type="match status" value="1"/>
</dbReference>
<comment type="function">
    <text evidence="13">Cell wall formation. Adds enolpyruvyl to UDP-N-acetylglucosamine.</text>
</comment>
<dbReference type="RefSeq" id="WP_112742618.1">
    <property type="nucleotide sequence ID" value="NZ_CP030241.1"/>
</dbReference>
<comment type="similarity">
    <text evidence="11 13">Belongs to the EPSP synthase family. MurA subfamily.</text>
</comment>
<keyword evidence="5 13" id="KW-0808">Transferase</keyword>
<evidence type="ECO:0000256" key="12">
    <source>
        <dbReference type="ARBA" id="ARBA00047527"/>
    </source>
</evidence>
<evidence type="ECO:0000313" key="16">
    <source>
        <dbReference type="EMBL" id="UZA51232.1"/>
    </source>
</evidence>
<sequence length="420" mass="44619">MDKFKIIGKTRIAGEVAISGSKNAALPLLAGMLLPNDETVLHNVPTLKDTDTLIKLIAGMGVAIKKEGNTVIADARHVANYYAPYELVRTMRASILVLGALLGRFGEAEVSLPGGCSIGSRPVDQHLKAFEAMGASISVENGYVKAKAPAGGRLIGCDFTFDMVTVGGTENVIMAASLARGTTRLENCACEPEVVDLANMLVAMGAKIDGIGTPTMIIEGVESLHGCEYSVIADRIETGSYLAGALMSEGDVLTTNTSAELLHSVLKKFEAMGATITTGDDWIRAVMTGRPKAVDIRTQVHPGFPTDMQAQLMAVCCLADGTSTIIENIFENRFMHVPELNRMGANIRIDGHTAIVTGVDSFMPAPVMATDLRASMSLVMAAACADGESIIDRIYHIDRGYDNVESKLKSLGVNIERIKG</sequence>
<keyword evidence="8 13" id="KW-0131">Cell cycle</keyword>
<reference evidence="16 17" key="1">
    <citation type="journal article" date="2022" name="BMC Microbiol.">
        <title>Whole genome sequencing of Moraxella bovis strains from North America reveals two genotypes with different genetic determinants.</title>
        <authorList>
            <person name="Wynn E.L."/>
            <person name="Hille M.M."/>
            <person name="Loy J.D."/>
            <person name="Schuller G."/>
            <person name="Kuhn K.L."/>
            <person name="Dickey A.M."/>
            <person name="Bono J.L."/>
            <person name="Clawson M.L."/>
        </authorList>
    </citation>
    <scope>NUCLEOTIDE SEQUENCE [LARGE SCALE GENOMIC DNA]</scope>
    <source>
        <strain evidence="15">SAM102599</strain>
        <strain evidence="16 17">SAM57978</strain>
    </source>
</reference>
<dbReference type="GO" id="GO:0019277">
    <property type="term" value="P:UDP-N-acetylgalactosamine biosynthetic process"/>
    <property type="evidence" value="ECO:0007669"/>
    <property type="project" value="InterPro"/>
</dbReference>
<dbReference type="Pfam" id="PF00275">
    <property type="entry name" value="EPSP_synthase"/>
    <property type="match status" value="1"/>
</dbReference>
<feature type="binding site" evidence="13">
    <location>
        <begin position="22"/>
        <end position="23"/>
    </location>
    <ligand>
        <name>phosphoenolpyruvate</name>
        <dbReference type="ChEBI" id="CHEBI:58702"/>
    </ligand>
</feature>
<dbReference type="InterPro" id="IPR050068">
    <property type="entry name" value="MurA_subfamily"/>
</dbReference>
<comment type="catalytic activity">
    <reaction evidence="12 13">
        <text>phosphoenolpyruvate + UDP-N-acetyl-alpha-D-glucosamine = UDP-N-acetyl-3-O-(1-carboxyvinyl)-alpha-D-glucosamine + phosphate</text>
        <dbReference type="Rhea" id="RHEA:18681"/>
        <dbReference type="ChEBI" id="CHEBI:43474"/>
        <dbReference type="ChEBI" id="CHEBI:57705"/>
        <dbReference type="ChEBI" id="CHEBI:58702"/>
        <dbReference type="ChEBI" id="CHEBI:68483"/>
        <dbReference type="EC" id="2.5.1.7"/>
    </reaction>
</comment>
<feature type="binding site" evidence="13">
    <location>
        <position position="307"/>
    </location>
    <ligand>
        <name>UDP-N-acetyl-alpha-D-glucosamine</name>
        <dbReference type="ChEBI" id="CHEBI:57705"/>
    </ligand>
</feature>
<evidence type="ECO:0000256" key="6">
    <source>
        <dbReference type="ARBA" id="ARBA00022960"/>
    </source>
</evidence>
<comment type="pathway">
    <text evidence="2 13">Cell wall biogenesis; peptidoglycan biosynthesis.</text>
</comment>
<evidence type="ECO:0000256" key="10">
    <source>
        <dbReference type="ARBA" id="ARBA00023317"/>
    </source>
</evidence>
<organism evidence="16 17">
    <name type="scientific">Moraxella bovis</name>
    <dbReference type="NCBI Taxonomy" id="476"/>
    <lineage>
        <taxon>Bacteria</taxon>
        <taxon>Pseudomonadati</taxon>
        <taxon>Pseudomonadota</taxon>
        <taxon>Gammaproteobacteria</taxon>
        <taxon>Moraxellales</taxon>
        <taxon>Moraxellaceae</taxon>
        <taxon>Moraxella</taxon>
    </lineage>
</organism>
<dbReference type="GO" id="GO:0008760">
    <property type="term" value="F:UDP-N-acetylglucosamine 1-carboxyvinyltransferase activity"/>
    <property type="evidence" value="ECO:0007669"/>
    <property type="project" value="UniProtKB-UniRule"/>
</dbReference>
<evidence type="ECO:0000256" key="8">
    <source>
        <dbReference type="ARBA" id="ARBA00023306"/>
    </source>
</evidence>
<dbReference type="InterPro" id="IPR001986">
    <property type="entry name" value="Enolpyruvate_Tfrase_dom"/>
</dbReference>
<dbReference type="Proteomes" id="UP001163632">
    <property type="component" value="Chromosome"/>
</dbReference>
<dbReference type="HAMAP" id="MF_00111">
    <property type="entry name" value="MurA"/>
    <property type="match status" value="1"/>
</dbReference>
<dbReference type="NCBIfam" id="NF006873">
    <property type="entry name" value="PRK09369.1"/>
    <property type="match status" value="1"/>
</dbReference>
<dbReference type="GO" id="GO:0051301">
    <property type="term" value="P:cell division"/>
    <property type="evidence" value="ECO:0007669"/>
    <property type="project" value="UniProtKB-KW"/>
</dbReference>
<dbReference type="CDD" id="cd01555">
    <property type="entry name" value="UdpNAET"/>
    <property type="match status" value="1"/>
</dbReference>
<protein>
    <recommendedName>
        <fullName evidence="13">UDP-N-acetylglucosamine 1-carboxyvinyltransferase</fullName>
        <ecNumber evidence="13">2.5.1.7</ecNumber>
    </recommendedName>
    <alternativeName>
        <fullName evidence="13">Enoylpyruvate transferase</fullName>
    </alternativeName>
    <alternativeName>
        <fullName evidence="13">UDP-N-acetylglucosamine enolpyruvyl transferase</fullName>
        <shortName evidence="13">EPT</shortName>
    </alternativeName>
</protein>
<keyword evidence="6 13" id="KW-0133">Cell shape</keyword>
<dbReference type="Proteomes" id="UP001163283">
    <property type="component" value="Chromosome"/>
</dbReference>
<keyword evidence="10 13" id="KW-0670">Pyruvate</keyword>
<evidence type="ECO:0000256" key="3">
    <source>
        <dbReference type="ARBA" id="ARBA00022490"/>
    </source>
</evidence>
<evidence type="ECO:0000256" key="2">
    <source>
        <dbReference type="ARBA" id="ARBA00004752"/>
    </source>
</evidence>
<evidence type="ECO:0000256" key="13">
    <source>
        <dbReference type="HAMAP-Rule" id="MF_00111"/>
    </source>
</evidence>
<keyword evidence="7 13" id="KW-0573">Peptidoglycan synthesis</keyword>
<dbReference type="GO" id="GO:0005737">
    <property type="term" value="C:cytoplasm"/>
    <property type="evidence" value="ECO:0007669"/>
    <property type="project" value="UniProtKB-SubCell"/>
</dbReference>
<evidence type="ECO:0000256" key="1">
    <source>
        <dbReference type="ARBA" id="ARBA00004496"/>
    </source>
</evidence>
<dbReference type="PANTHER" id="PTHR43783:SF1">
    <property type="entry name" value="UDP-N-ACETYLGLUCOSAMINE 1-CARBOXYVINYLTRANSFERASE"/>
    <property type="match status" value="1"/>
</dbReference>
<proteinExistence type="inferred from homology"/>
<dbReference type="GO" id="GO:0009252">
    <property type="term" value="P:peptidoglycan biosynthetic process"/>
    <property type="evidence" value="ECO:0007669"/>
    <property type="project" value="UniProtKB-UniRule"/>
</dbReference>
<evidence type="ECO:0000313" key="18">
    <source>
        <dbReference type="Proteomes" id="UP001163632"/>
    </source>
</evidence>
<evidence type="ECO:0000313" key="17">
    <source>
        <dbReference type="Proteomes" id="UP001163283"/>
    </source>
</evidence>
<keyword evidence="3 13" id="KW-0963">Cytoplasm</keyword>
<accession>A0AAQ2T283</accession>
<evidence type="ECO:0000256" key="7">
    <source>
        <dbReference type="ARBA" id="ARBA00022984"/>
    </source>
</evidence>
<evidence type="ECO:0000256" key="9">
    <source>
        <dbReference type="ARBA" id="ARBA00023316"/>
    </source>
</evidence>
<dbReference type="GeneID" id="77189594"/>
<dbReference type="InterPro" id="IPR005750">
    <property type="entry name" value="UDP_GlcNAc_COvinyl_MurA"/>
</dbReference>
<evidence type="ECO:0000256" key="11">
    <source>
        <dbReference type="ARBA" id="ARBA00038367"/>
    </source>
</evidence>
<gene>
    <name evidence="13 16" type="primary">murA</name>
    <name evidence="15" type="ORF">LP092_02370</name>
    <name evidence="16" type="ORF">LP129_12200</name>
</gene>
<dbReference type="InterPro" id="IPR013792">
    <property type="entry name" value="RNA3'P_cycl/enolpyr_Trfase_a/b"/>
</dbReference>
<feature type="domain" description="Enolpyruvate transferase" evidence="14">
    <location>
        <begin position="9"/>
        <end position="408"/>
    </location>
</feature>
<evidence type="ECO:0000256" key="4">
    <source>
        <dbReference type="ARBA" id="ARBA00022618"/>
    </source>
</evidence>